<feature type="chain" id="PRO_5013112685" evidence="3">
    <location>
        <begin position="32"/>
        <end position="386"/>
    </location>
</feature>
<dbReference type="AlphaFoldDB" id="A0A1Q5TQ64"/>
<evidence type="ECO:0000313" key="4">
    <source>
        <dbReference type="EMBL" id="OKP02378.1"/>
    </source>
</evidence>
<evidence type="ECO:0000256" key="1">
    <source>
        <dbReference type="ARBA" id="ARBA00009003"/>
    </source>
</evidence>
<sequence>MPRSSYYLLALLLSFITTFLWFSSNTRTATTTPILSLYSSCSCPPGSETDATPSSPASNPSSSLPKDITVASPSPVPLHPPAEPPQSYYLPYTPSKQLSRLPFPSKLWQKAGPNGIDEDRQKDIKSWHTHNPSLRHEIFTDGNAERYVLDQFAKFPDIIDTYQDLQVPILKADFLRQLILYADGGVWSDLDVTCNTPIDSWIPRKFKNQTNLVVGLEFDGNQFASWTVMAKPKTNHIAAAIEYIMDALEYSAEEANTTISGLTMKTISDVVAVTGPQAMTQAILRSISVELGETVTGENVSNLHEPTLLHDVLVLPNAAFAAMQAGFPEDQGPYLVEHHYAGSWKNDHGGESSPNSPIEQDHLHEEKAEGESDQGGVKSEIREDDE</sequence>
<dbReference type="InterPro" id="IPR007577">
    <property type="entry name" value="GlycoTrfase_DXD_sugar-bd_CS"/>
</dbReference>
<comment type="caution">
    <text evidence="4">The sequence shown here is derived from an EMBL/GenBank/DDBJ whole genome shotgun (WGS) entry which is preliminary data.</text>
</comment>
<dbReference type="PANTHER" id="PTHR31834">
    <property type="entry name" value="INITIATION-SPECIFIC ALPHA-1,6-MANNOSYLTRANSFERASE"/>
    <property type="match status" value="1"/>
</dbReference>
<dbReference type="PANTHER" id="PTHR31834:SF8">
    <property type="entry name" value="TRANSFERASE, PUTATIVE (AFU_ORTHOLOGUE AFUA_6G14040)-RELATED"/>
    <property type="match status" value="1"/>
</dbReference>
<proteinExistence type="inferred from homology"/>
<evidence type="ECO:0000256" key="3">
    <source>
        <dbReference type="SAM" id="SignalP"/>
    </source>
</evidence>
<keyword evidence="4" id="KW-0808">Transferase</keyword>
<protein>
    <submittedName>
        <fullName evidence="4">Initiation-specific alpha-1,6-mannosyltransferase</fullName>
    </submittedName>
</protein>
<feature type="compositionally biased region" description="Pro residues" evidence="2">
    <location>
        <begin position="74"/>
        <end position="84"/>
    </location>
</feature>
<feature type="compositionally biased region" description="Low complexity" evidence="2">
    <location>
        <begin position="53"/>
        <end position="65"/>
    </location>
</feature>
<dbReference type="InterPro" id="IPR029044">
    <property type="entry name" value="Nucleotide-diphossugar_trans"/>
</dbReference>
<dbReference type="OrthoDB" id="409543at2759"/>
<evidence type="ECO:0000256" key="2">
    <source>
        <dbReference type="SAM" id="MobiDB-lite"/>
    </source>
</evidence>
<dbReference type="GO" id="GO:0000009">
    <property type="term" value="F:alpha-1,6-mannosyltransferase activity"/>
    <property type="evidence" value="ECO:0007669"/>
    <property type="project" value="InterPro"/>
</dbReference>
<name>A0A1Q5TQ64_9EURO</name>
<keyword evidence="5" id="KW-1185">Reference proteome</keyword>
<dbReference type="Pfam" id="PF04488">
    <property type="entry name" value="Gly_transf_sug"/>
    <property type="match status" value="1"/>
</dbReference>
<comment type="similarity">
    <text evidence="1">Belongs to the glycosyltransferase 32 family.</text>
</comment>
<dbReference type="InterPro" id="IPR039367">
    <property type="entry name" value="Och1-like"/>
</dbReference>
<organism evidence="4 5">
    <name type="scientific">Penicillium subrubescens</name>
    <dbReference type="NCBI Taxonomy" id="1316194"/>
    <lineage>
        <taxon>Eukaryota</taxon>
        <taxon>Fungi</taxon>
        <taxon>Dikarya</taxon>
        <taxon>Ascomycota</taxon>
        <taxon>Pezizomycotina</taxon>
        <taxon>Eurotiomycetes</taxon>
        <taxon>Eurotiomycetidae</taxon>
        <taxon>Eurotiales</taxon>
        <taxon>Aspergillaceae</taxon>
        <taxon>Penicillium</taxon>
    </lineage>
</organism>
<feature type="compositionally biased region" description="Basic and acidic residues" evidence="2">
    <location>
        <begin position="359"/>
        <end position="370"/>
    </location>
</feature>
<accession>A0A1Q5TQ64</accession>
<dbReference type="SUPFAM" id="SSF53448">
    <property type="entry name" value="Nucleotide-diphospho-sugar transferases"/>
    <property type="match status" value="1"/>
</dbReference>
<dbReference type="EMBL" id="MNBE01000626">
    <property type="protein sequence ID" value="OKP02378.1"/>
    <property type="molecule type" value="Genomic_DNA"/>
</dbReference>
<reference evidence="4 5" key="1">
    <citation type="submission" date="2016-10" db="EMBL/GenBank/DDBJ databases">
        <title>Genome sequence of the ascomycete fungus Penicillium subrubescens.</title>
        <authorList>
            <person name="De Vries R.P."/>
            <person name="Peng M."/>
            <person name="Dilokpimol A."/>
            <person name="Hilden K."/>
            <person name="Makela M.R."/>
            <person name="Grigoriev I."/>
            <person name="Riley R."/>
            <person name="Granchi Z."/>
        </authorList>
    </citation>
    <scope>NUCLEOTIDE SEQUENCE [LARGE SCALE GENOMIC DNA]</scope>
    <source>
        <strain evidence="4 5">CBS 132785</strain>
    </source>
</reference>
<keyword evidence="4" id="KW-0328">Glycosyltransferase</keyword>
<dbReference type="GO" id="GO:0006487">
    <property type="term" value="P:protein N-linked glycosylation"/>
    <property type="evidence" value="ECO:0007669"/>
    <property type="project" value="TreeGrafter"/>
</dbReference>
<feature type="signal peptide" evidence="3">
    <location>
        <begin position="1"/>
        <end position="31"/>
    </location>
</feature>
<evidence type="ECO:0000313" key="5">
    <source>
        <dbReference type="Proteomes" id="UP000186955"/>
    </source>
</evidence>
<dbReference type="Proteomes" id="UP000186955">
    <property type="component" value="Unassembled WGS sequence"/>
</dbReference>
<dbReference type="Gene3D" id="3.90.550.20">
    <property type="match status" value="1"/>
</dbReference>
<feature type="region of interest" description="Disordered" evidence="2">
    <location>
        <begin position="46"/>
        <end position="85"/>
    </location>
</feature>
<feature type="region of interest" description="Disordered" evidence="2">
    <location>
        <begin position="343"/>
        <end position="386"/>
    </location>
</feature>
<gene>
    <name evidence="4" type="ORF">PENSUB_7142</name>
</gene>
<keyword evidence="3" id="KW-0732">Signal</keyword>
<dbReference type="GO" id="GO:0000136">
    <property type="term" value="C:mannan polymerase complex"/>
    <property type="evidence" value="ECO:0007669"/>
    <property type="project" value="TreeGrafter"/>
</dbReference>